<evidence type="ECO:0000313" key="8">
    <source>
        <dbReference type="EMBL" id="KAH0617053.1"/>
    </source>
</evidence>
<dbReference type="InterPro" id="IPR001314">
    <property type="entry name" value="Peptidase_S1A"/>
</dbReference>
<dbReference type="InterPro" id="IPR009003">
    <property type="entry name" value="Peptidase_S1_PA"/>
</dbReference>
<keyword evidence="3 6" id="KW-0378">Hydrolase</keyword>
<dbReference type="PROSITE" id="PS00134">
    <property type="entry name" value="TRYPSIN_HIS"/>
    <property type="match status" value="1"/>
</dbReference>
<name>A0ABQ7SIA9_PHRPL</name>
<evidence type="ECO:0000256" key="6">
    <source>
        <dbReference type="RuleBase" id="RU363034"/>
    </source>
</evidence>
<dbReference type="InterPro" id="IPR033116">
    <property type="entry name" value="TRYPSIN_SER"/>
</dbReference>
<dbReference type="EMBL" id="JAIPUX010005290">
    <property type="protein sequence ID" value="KAH0617053.1"/>
    <property type="molecule type" value="Genomic_DNA"/>
</dbReference>
<dbReference type="PROSITE" id="PS00135">
    <property type="entry name" value="TRYPSIN_SER"/>
    <property type="match status" value="1"/>
</dbReference>
<dbReference type="PANTHER" id="PTHR24252">
    <property type="entry name" value="ACROSIN-RELATED"/>
    <property type="match status" value="1"/>
</dbReference>
<keyword evidence="4 6" id="KW-0720">Serine protease</keyword>
<dbReference type="PRINTS" id="PR00722">
    <property type="entry name" value="CHYMOTRYPSIN"/>
</dbReference>
<evidence type="ECO:0000256" key="3">
    <source>
        <dbReference type="ARBA" id="ARBA00022801"/>
    </source>
</evidence>
<feature type="domain" description="Peptidase S1" evidence="7">
    <location>
        <begin position="49"/>
        <end position="299"/>
    </location>
</feature>
<dbReference type="InterPro" id="IPR001254">
    <property type="entry name" value="Trypsin_dom"/>
</dbReference>
<evidence type="ECO:0000256" key="5">
    <source>
        <dbReference type="ARBA" id="ARBA00023157"/>
    </source>
</evidence>
<accession>A0ABQ7SIA9</accession>
<dbReference type="Proteomes" id="UP000826234">
    <property type="component" value="Unassembled WGS sequence"/>
</dbReference>
<keyword evidence="9" id="KW-1185">Reference proteome</keyword>
<dbReference type="SMART" id="SM00020">
    <property type="entry name" value="Tryp_SPc"/>
    <property type="match status" value="1"/>
</dbReference>
<dbReference type="SUPFAM" id="SSF50494">
    <property type="entry name" value="Trypsin-like serine proteases"/>
    <property type="match status" value="1"/>
</dbReference>
<protein>
    <recommendedName>
        <fullName evidence="7">Peptidase S1 domain-containing protein</fullName>
    </recommendedName>
</protein>
<evidence type="ECO:0000256" key="1">
    <source>
        <dbReference type="ARBA" id="ARBA00009228"/>
    </source>
</evidence>
<comment type="caution">
    <text evidence="8">The sequence shown here is derived from an EMBL/GenBank/DDBJ whole genome shotgun (WGS) entry which is preliminary data.</text>
</comment>
<dbReference type="Pfam" id="PF00089">
    <property type="entry name" value="Trypsin"/>
    <property type="match status" value="1"/>
</dbReference>
<dbReference type="InterPro" id="IPR018114">
    <property type="entry name" value="TRYPSIN_HIS"/>
</dbReference>
<reference evidence="8 9" key="1">
    <citation type="journal article" date="2022" name="Gigascience">
        <title>A chromosome-level genome assembly and annotation of the desert horned lizard, Phrynosoma platyrhinos, provides insight into chromosomal rearrangements among reptiles.</title>
        <authorList>
            <person name="Koochekian N."/>
            <person name="Ascanio A."/>
            <person name="Farleigh K."/>
            <person name="Card D.C."/>
            <person name="Schield D.R."/>
            <person name="Castoe T.A."/>
            <person name="Jezkova T."/>
        </authorList>
    </citation>
    <scope>NUCLEOTIDE SEQUENCE [LARGE SCALE GENOMIC DNA]</scope>
    <source>
        <strain evidence="8">NK-2021</strain>
    </source>
</reference>
<dbReference type="InterPro" id="IPR043504">
    <property type="entry name" value="Peptidase_S1_PA_chymotrypsin"/>
</dbReference>
<evidence type="ECO:0000256" key="4">
    <source>
        <dbReference type="ARBA" id="ARBA00022825"/>
    </source>
</evidence>
<sequence>MESTVCFFKKNNTSIWYLFLLLIGLKCGIRSLDLEDQEDNWNPEIFSRIIGGQTSVPGGQPWQVSIKLGRSHFCGGSLIYDNAVVTAAHCVVDLDLKLVKNLIVTVGEYDLRSMDEEEQNIPVSKIIVHPAFKRFGYIDSDIALLYLKDRVKYGAEVQPICLPHKEDLFEAGTLCVVSGWGKVTEDGSVSDVLQEVELPIIDDKTCNELLETLNLPSIQNNMLCAGFPDGGRDACQGDSGGPLACRRASGIWTLVGITSWGIGCGKGWQTDKTRSSRRGSPGVFSKVDKLLDFIVQNIITGENFF</sequence>
<keyword evidence="5" id="KW-1015">Disulfide bond</keyword>
<evidence type="ECO:0000259" key="7">
    <source>
        <dbReference type="PROSITE" id="PS50240"/>
    </source>
</evidence>
<evidence type="ECO:0000313" key="9">
    <source>
        <dbReference type="Proteomes" id="UP000826234"/>
    </source>
</evidence>
<evidence type="ECO:0000256" key="2">
    <source>
        <dbReference type="ARBA" id="ARBA00022670"/>
    </source>
</evidence>
<dbReference type="CDD" id="cd00190">
    <property type="entry name" value="Tryp_SPc"/>
    <property type="match status" value="1"/>
</dbReference>
<dbReference type="PROSITE" id="PS50240">
    <property type="entry name" value="TRYPSIN_DOM"/>
    <property type="match status" value="1"/>
</dbReference>
<dbReference type="PANTHER" id="PTHR24252:SF7">
    <property type="entry name" value="HYALIN"/>
    <property type="match status" value="1"/>
</dbReference>
<comment type="similarity">
    <text evidence="1">Belongs to the peptidase S1 family. Snake venom subfamily.</text>
</comment>
<keyword evidence="2 6" id="KW-0645">Protease</keyword>
<gene>
    <name evidence="8" type="ORF">JD844_028657</name>
</gene>
<proteinExistence type="inferred from homology"/>
<dbReference type="Gene3D" id="2.40.10.10">
    <property type="entry name" value="Trypsin-like serine proteases"/>
    <property type="match status" value="1"/>
</dbReference>
<organism evidence="8 9">
    <name type="scientific">Phrynosoma platyrhinos</name>
    <name type="common">Desert horned lizard</name>
    <dbReference type="NCBI Taxonomy" id="52577"/>
    <lineage>
        <taxon>Eukaryota</taxon>
        <taxon>Metazoa</taxon>
        <taxon>Chordata</taxon>
        <taxon>Craniata</taxon>
        <taxon>Vertebrata</taxon>
        <taxon>Euteleostomi</taxon>
        <taxon>Lepidosauria</taxon>
        <taxon>Squamata</taxon>
        <taxon>Bifurcata</taxon>
        <taxon>Unidentata</taxon>
        <taxon>Episquamata</taxon>
        <taxon>Toxicofera</taxon>
        <taxon>Iguania</taxon>
        <taxon>Phrynosomatidae</taxon>
        <taxon>Phrynosomatinae</taxon>
        <taxon>Phrynosoma</taxon>
    </lineage>
</organism>